<protein>
    <submittedName>
        <fullName evidence="10">Isopeptide-forming domain-containing fimbrial protein</fullName>
    </submittedName>
</protein>
<evidence type="ECO:0000256" key="2">
    <source>
        <dbReference type="ARBA" id="ARBA00022525"/>
    </source>
</evidence>
<evidence type="ECO:0000259" key="9">
    <source>
        <dbReference type="Pfam" id="PF17802"/>
    </source>
</evidence>
<keyword evidence="3" id="KW-0732">Signal</keyword>
<dbReference type="NCBIfam" id="TIGR01167">
    <property type="entry name" value="LPXTG_anchor"/>
    <property type="match status" value="1"/>
</dbReference>
<dbReference type="InterPro" id="IPR048052">
    <property type="entry name" value="FM1-like"/>
</dbReference>
<dbReference type="Pfam" id="PF17802">
    <property type="entry name" value="SpaA"/>
    <property type="match status" value="1"/>
</dbReference>
<keyword evidence="6" id="KW-1133">Transmembrane helix</keyword>
<evidence type="ECO:0000256" key="5">
    <source>
        <dbReference type="SAM" id="MobiDB-lite"/>
    </source>
</evidence>
<keyword evidence="6" id="KW-0472">Membrane</keyword>
<dbReference type="NCBIfam" id="TIGR04226">
    <property type="entry name" value="RrgB_K2N_iso_D2"/>
    <property type="match status" value="1"/>
</dbReference>
<keyword evidence="4" id="KW-0572">Peptidoglycan-anchor</keyword>
<dbReference type="InterPro" id="IPR019931">
    <property type="entry name" value="LPXTG_anchor"/>
</dbReference>
<dbReference type="Proteomes" id="UP000316125">
    <property type="component" value="Chromosome"/>
</dbReference>
<dbReference type="OrthoDB" id="3199332at2"/>
<keyword evidence="1" id="KW-0134">Cell wall</keyword>
<dbReference type="GO" id="GO:0005975">
    <property type="term" value="P:carbohydrate metabolic process"/>
    <property type="evidence" value="ECO:0007669"/>
    <property type="project" value="UniProtKB-ARBA"/>
</dbReference>
<evidence type="ECO:0000256" key="1">
    <source>
        <dbReference type="ARBA" id="ARBA00022512"/>
    </source>
</evidence>
<evidence type="ECO:0000259" key="7">
    <source>
        <dbReference type="Pfam" id="PF00746"/>
    </source>
</evidence>
<dbReference type="InterPro" id="IPR026466">
    <property type="entry name" value="Fim_isopep_form_D2_dom"/>
</dbReference>
<dbReference type="InterPro" id="IPR041033">
    <property type="entry name" value="SpaA_PFL_dom_1"/>
</dbReference>
<evidence type="ECO:0000313" key="11">
    <source>
        <dbReference type="Proteomes" id="UP000316125"/>
    </source>
</evidence>
<evidence type="ECO:0000256" key="4">
    <source>
        <dbReference type="ARBA" id="ARBA00023088"/>
    </source>
</evidence>
<dbReference type="AlphaFoldDB" id="A0A4Y5YM41"/>
<reference evidence="10 11" key="1">
    <citation type="submission" date="2019-06" db="EMBL/GenBank/DDBJ databases">
        <title>Complete genome of Microbacterium foliorum M2.</title>
        <authorList>
            <person name="Cao G."/>
        </authorList>
    </citation>
    <scope>NUCLEOTIDE SEQUENCE [LARGE SCALE GENOMIC DNA]</scope>
    <source>
        <strain evidence="10 11">M2</strain>
    </source>
</reference>
<dbReference type="EMBL" id="CP041040">
    <property type="protein sequence ID" value="QDE33891.1"/>
    <property type="molecule type" value="Genomic_DNA"/>
</dbReference>
<evidence type="ECO:0000256" key="6">
    <source>
        <dbReference type="SAM" id="Phobius"/>
    </source>
</evidence>
<evidence type="ECO:0000313" key="10">
    <source>
        <dbReference type="EMBL" id="QDE33891.1"/>
    </source>
</evidence>
<gene>
    <name evidence="10" type="ORF">FIV50_03275</name>
</gene>
<dbReference type="Pfam" id="PF16555">
    <property type="entry name" value="GramPos_pilinD1"/>
    <property type="match status" value="1"/>
</dbReference>
<evidence type="ECO:0000256" key="3">
    <source>
        <dbReference type="ARBA" id="ARBA00022729"/>
    </source>
</evidence>
<feature type="region of interest" description="Disordered" evidence="5">
    <location>
        <begin position="1"/>
        <end position="42"/>
    </location>
</feature>
<feature type="domain" description="Gram-positive pilin subunit D1 N-terminal" evidence="8">
    <location>
        <begin position="79"/>
        <end position="220"/>
    </location>
</feature>
<feature type="transmembrane region" description="Helical" evidence="6">
    <location>
        <begin position="499"/>
        <end position="517"/>
    </location>
</feature>
<dbReference type="NCBIfam" id="NF033902">
    <property type="entry name" value="iso_D2_wall_anc"/>
    <property type="match status" value="1"/>
</dbReference>
<feature type="domain" description="SpaA-like prealbumin fold" evidence="9">
    <location>
        <begin position="367"/>
        <end position="472"/>
    </location>
</feature>
<dbReference type="InterPro" id="IPR013783">
    <property type="entry name" value="Ig-like_fold"/>
</dbReference>
<sequence>MHVPTPLTRRSDLHFPPTTTCNPPGRPGHLERDTVNTPTNGRGSRVAAGLLVAGVAALTLAAPASAATPNLVDPDAVGSLTIHKFEAPETPTGLPNDGTEQNVALAPLPGVGFTVYKVDTIDLTSNQGWIDANDLADLDPDSVADITAAGYTASAVGGETLTDANGEIALANLDLGLYFVVETAPLAGSTGVAPFLVTVPLTDPADDSTWLYDVHVYPKNALTEATKTVEDSEDVKLGDEIDFTITGDIPNVAVIDAYKIVDTLDAKLDYVGAAVSLVDGTPLAAGDYTIVHDAATNAVTVEFTASGLAVLAANPATQVQVIVTTEVNTVGEIANTAVLYPNAGSYTVEPGEPGGPTVTPEVITKWGDITIEKTDKAGAPLTGAVFSVYPTQQDAIDGTNAIALAGSTEFAVAADGTVTISGLRYSDWADNATVAVGEDGYQSYWLAEIVAPDGYELLAAPIEFTVTAATTAVGVDLEVVNVPSNAGFTLPLTGGTGTTLFLAGGVMLLGGAVLLAIRSRRKAAAQA</sequence>
<dbReference type="InterPro" id="IPR032364">
    <property type="entry name" value="GramPos_pilinD1_N"/>
</dbReference>
<dbReference type="Pfam" id="PF00746">
    <property type="entry name" value="Gram_pos_anchor"/>
    <property type="match status" value="1"/>
</dbReference>
<name>A0A4Y5YM41_9MICO</name>
<evidence type="ECO:0000259" key="8">
    <source>
        <dbReference type="Pfam" id="PF16555"/>
    </source>
</evidence>
<accession>A0A4Y5YM41</accession>
<keyword evidence="2" id="KW-0964">Secreted</keyword>
<dbReference type="Gene3D" id="2.60.40.740">
    <property type="match status" value="1"/>
</dbReference>
<dbReference type="Gene3D" id="2.60.40.10">
    <property type="entry name" value="Immunoglobulins"/>
    <property type="match status" value="2"/>
</dbReference>
<feature type="domain" description="Gram-positive cocci surface proteins LPxTG" evidence="7">
    <location>
        <begin position="483"/>
        <end position="522"/>
    </location>
</feature>
<organism evidence="10 11">
    <name type="scientific">Microbacterium foliorum</name>
    <dbReference type="NCBI Taxonomy" id="104336"/>
    <lineage>
        <taxon>Bacteria</taxon>
        <taxon>Bacillati</taxon>
        <taxon>Actinomycetota</taxon>
        <taxon>Actinomycetes</taxon>
        <taxon>Micrococcales</taxon>
        <taxon>Microbacteriaceae</taxon>
        <taxon>Microbacterium</taxon>
    </lineage>
</organism>
<proteinExistence type="predicted"/>
<keyword evidence="6" id="KW-0812">Transmembrane</keyword>